<accession>A0A7S3K2B0</accession>
<evidence type="ECO:0000256" key="2">
    <source>
        <dbReference type="ARBA" id="ARBA00022664"/>
    </source>
</evidence>
<reference evidence="10" key="1">
    <citation type="submission" date="2021-01" db="EMBL/GenBank/DDBJ databases">
        <authorList>
            <person name="Corre E."/>
            <person name="Pelletier E."/>
            <person name="Niang G."/>
            <person name="Scheremetjew M."/>
            <person name="Finn R."/>
            <person name="Kale V."/>
            <person name="Holt S."/>
            <person name="Cochrane G."/>
            <person name="Meng A."/>
            <person name="Brown T."/>
            <person name="Cohen L."/>
        </authorList>
    </citation>
    <scope>NUCLEOTIDE SEQUENCE</scope>
    <source>
        <strain evidence="10">CCMP1510</strain>
    </source>
</reference>
<feature type="region of interest" description="Disordered" evidence="7">
    <location>
        <begin position="281"/>
        <end position="311"/>
    </location>
</feature>
<proteinExistence type="predicted"/>
<feature type="compositionally biased region" description="Basic and acidic residues" evidence="7">
    <location>
        <begin position="290"/>
        <end position="305"/>
    </location>
</feature>
<dbReference type="AlphaFoldDB" id="A0A7S3K2B0"/>
<dbReference type="GO" id="GO:0000974">
    <property type="term" value="C:Prp19 complex"/>
    <property type="evidence" value="ECO:0007669"/>
    <property type="project" value="TreeGrafter"/>
</dbReference>
<dbReference type="Pfam" id="PF16131">
    <property type="entry name" value="Torus"/>
    <property type="match status" value="1"/>
</dbReference>
<feature type="domain" description="C3H1-type" evidence="9">
    <location>
        <begin position="47"/>
        <end position="74"/>
    </location>
</feature>
<dbReference type="GO" id="GO:0017070">
    <property type="term" value="F:U6 snRNA binding"/>
    <property type="evidence" value="ECO:0007669"/>
    <property type="project" value="TreeGrafter"/>
</dbReference>
<dbReference type="PROSITE" id="PS50103">
    <property type="entry name" value="ZF_C3H1"/>
    <property type="match status" value="1"/>
</dbReference>
<evidence type="ECO:0000256" key="3">
    <source>
        <dbReference type="ARBA" id="ARBA00022884"/>
    </source>
</evidence>
<feature type="zinc finger region" description="C3H1-type" evidence="6">
    <location>
        <begin position="47"/>
        <end position="74"/>
    </location>
</feature>
<feature type="domain" description="WW" evidence="8">
    <location>
        <begin position="302"/>
        <end position="336"/>
    </location>
</feature>
<keyword evidence="5" id="KW-0539">Nucleus</keyword>
<evidence type="ECO:0000256" key="5">
    <source>
        <dbReference type="ARBA" id="ARBA00023242"/>
    </source>
</evidence>
<dbReference type="GO" id="GO:0008270">
    <property type="term" value="F:zinc ion binding"/>
    <property type="evidence" value="ECO:0007669"/>
    <property type="project" value="UniProtKB-KW"/>
</dbReference>
<evidence type="ECO:0000256" key="1">
    <source>
        <dbReference type="ARBA" id="ARBA00004123"/>
    </source>
</evidence>
<dbReference type="GO" id="GO:0006397">
    <property type="term" value="P:mRNA processing"/>
    <property type="evidence" value="ECO:0007669"/>
    <property type="project" value="UniProtKB-KW"/>
</dbReference>
<sequence>MKELDAIQLRRYGVDGSQEQNGLALRRRSATRCNPKRDSGITVGKESGNVLFCIDFARGCCSDGSECSHRHEIPKFPQDEANPHILNSEFDIFGRKRSILLTAWEKAQRRKEHGANTLDLAALELSNIRPPQKQRSELCGGTVKQDRSVAALLDIQVRKAVGQFGDIADLRIHLERGLTKPAKVIVVFKGRTQAEFAKEALTNQGLVPESRELLQVKWAPFEQSVPFDLQPTKAPYSANLTASIYTNKNNVQVEDISWDKYLDATSQRYYWANRFTLQTTWTNPEDQGDKEEHEDKEENTREEYQRQWTPHLDPRTGATYWAHNVTKEVTWLRPHPT</sequence>
<comment type="subcellular location">
    <subcellularLocation>
        <location evidence="1">Nucleus</location>
    </subcellularLocation>
</comment>
<evidence type="ECO:0000256" key="4">
    <source>
        <dbReference type="ARBA" id="ARBA00023187"/>
    </source>
</evidence>
<organism evidence="10">
    <name type="scientific">Aureoumbra lagunensis</name>
    <dbReference type="NCBI Taxonomy" id="44058"/>
    <lineage>
        <taxon>Eukaryota</taxon>
        <taxon>Sar</taxon>
        <taxon>Stramenopiles</taxon>
        <taxon>Ochrophyta</taxon>
        <taxon>Pelagophyceae</taxon>
        <taxon>Pelagomonadales</taxon>
        <taxon>Aureoumbra</taxon>
    </lineage>
</organism>
<evidence type="ECO:0000313" key="10">
    <source>
        <dbReference type="EMBL" id="CAE0372767.1"/>
    </source>
</evidence>
<dbReference type="InterPro" id="IPR039171">
    <property type="entry name" value="Cwc2/Slt11"/>
</dbReference>
<feature type="domain" description="WW" evidence="8">
    <location>
        <begin position="258"/>
        <end position="286"/>
    </location>
</feature>
<keyword evidence="6" id="KW-0863">Zinc-finger</keyword>
<dbReference type="GO" id="GO:0008380">
    <property type="term" value="P:RNA splicing"/>
    <property type="evidence" value="ECO:0007669"/>
    <property type="project" value="UniProtKB-KW"/>
</dbReference>
<protein>
    <submittedName>
        <fullName evidence="10">Uncharacterized protein</fullName>
    </submittedName>
</protein>
<keyword evidence="6" id="KW-0479">Metal-binding</keyword>
<gene>
    <name evidence="10" type="ORF">ALAG00032_LOCUS13552</name>
</gene>
<keyword evidence="3" id="KW-0694">RNA-binding</keyword>
<dbReference type="InterPro" id="IPR032297">
    <property type="entry name" value="Torus"/>
</dbReference>
<dbReference type="PROSITE" id="PS50020">
    <property type="entry name" value="WW_DOMAIN_2"/>
    <property type="match status" value="2"/>
</dbReference>
<dbReference type="PANTHER" id="PTHR14089">
    <property type="entry name" value="PRE-MRNA-SPLICING FACTOR RBM22"/>
    <property type="match status" value="1"/>
</dbReference>
<dbReference type="GO" id="GO:0036002">
    <property type="term" value="F:pre-mRNA binding"/>
    <property type="evidence" value="ECO:0007669"/>
    <property type="project" value="TreeGrafter"/>
</dbReference>
<evidence type="ECO:0000256" key="6">
    <source>
        <dbReference type="PROSITE-ProRule" id="PRU00723"/>
    </source>
</evidence>
<dbReference type="EMBL" id="HBIJ01020814">
    <property type="protein sequence ID" value="CAE0372767.1"/>
    <property type="molecule type" value="Transcribed_RNA"/>
</dbReference>
<dbReference type="Gene3D" id="2.20.70.10">
    <property type="match status" value="1"/>
</dbReference>
<dbReference type="PROSITE" id="PS01159">
    <property type="entry name" value="WW_DOMAIN_1"/>
    <property type="match status" value="1"/>
</dbReference>
<keyword evidence="6" id="KW-0862">Zinc</keyword>
<name>A0A7S3K2B0_9STRA</name>
<dbReference type="GO" id="GO:0071006">
    <property type="term" value="C:U2-type catalytic step 1 spliceosome"/>
    <property type="evidence" value="ECO:0007669"/>
    <property type="project" value="TreeGrafter"/>
</dbReference>
<evidence type="ECO:0000259" key="9">
    <source>
        <dbReference type="PROSITE" id="PS50103"/>
    </source>
</evidence>
<keyword evidence="4" id="KW-0508">mRNA splicing</keyword>
<dbReference type="GO" id="GO:0071007">
    <property type="term" value="C:U2-type catalytic step 2 spliceosome"/>
    <property type="evidence" value="ECO:0007669"/>
    <property type="project" value="TreeGrafter"/>
</dbReference>
<keyword evidence="2" id="KW-0507">mRNA processing</keyword>
<evidence type="ECO:0000256" key="7">
    <source>
        <dbReference type="SAM" id="MobiDB-lite"/>
    </source>
</evidence>
<dbReference type="InterPro" id="IPR001202">
    <property type="entry name" value="WW_dom"/>
</dbReference>
<dbReference type="PANTHER" id="PTHR14089:SF2">
    <property type="entry name" value="PRE-MRNA-SPLICING FACTOR CWC2"/>
    <property type="match status" value="1"/>
</dbReference>
<evidence type="ECO:0000259" key="8">
    <source>
        <dbReference type="PROSITE" id="PS50020"/>
    </source>
</evidence>
<dbReference type="InterPro" id="IPR000571">
    <property type="entry name" value="Znf_CCCH"/>
</dbReference>